<accession>A0A137T0M7</accession>
<sequence length="39" mass="4764">MNYDGFEYRYDNGVHIIYWKDYVDNPESATIFEWVGNLE</sequence>
<comment type="caution">
    <text evidence="1">The sequence shown here is derived from an EMBL/GenBank/DDBJ whole genome shotgun (WGS) entry which is preliminary data.</text>
</comment>
<proteinExistence type="predicted"/>
<reference evidence="1 2" key="1">
    <citation type="submission" date="2016-02" db="EMBL/GenBank/DDBJ databases">
        <authorList>
            <person name="Wen L."/>
            <person name="He K."/>
            <person name="Yang H."/>
        </authorList>
    </citation>
    <scope>NUCLEOTIDE SEQUENCE [LARGE SCALE GENOMIC DNA]</scope>
    <source>
        <strain evidence="1 2">GED7880</strain>
    </source>
</reference>
<dbReference type="PATRIC" id="fig|28125.4.peg.271"/>
<dbReference type="AlphaFoldDB" id="A0A137T0M7"/>
<evidence type="ECO:0000313" key="2">
    <source>
        <dbReference type="Proteomes" id="UP000070093"/>
    </source>
</evidence>
<dbReference type="EMBL" id="LTAG01000015">
    <property type="protein sequence ID" value="KXO18234.1"/>
    <property type="molecule type" value="Genomic_DNA"/>
</dbReference>
<protein>
    <submittedName>
        <fullName evidence="1">Uncharacterized protein</fullName>
    </submittedName>
</protein>
<gene>
    <name evidence="1" type="ORF">HMPREF3202_00280</name>
</gene>
<organism evidence="1 2">
    <name type="scientific">Prevotella bivia</name>
    <dbReference type="NCBI Taxonomy" id="28125"/>
    <lineage>
        <taxon>Bacteria</taxon>
        <taxon>Pseudomonadati</taxon>
        <taxon>Bacteroidota</taxon>
        <taxon>Bacteroidia</taxon>
        <taxon>Bacteroidales</taxon>
        <taxon>Prevotellaceae</taxon>
        <taxon>Prevotella</taxon>
    </lineage>
</organism>
<name>A0A137T0M7_9BACT</name>
<dbReference type="Proteomes" id="UP000070093">
    <property type="component" value="Unassembled WGS sequence"/>
</dbReference>
<evidence type="ECO:0000313" key="1">
    <source>
        <dbReference type="EMBL" id="KXO18234.1"/>
    </source>
</evidence>